<dbReference type="InterPro" id="IPR036810">
    <property type="entry name" value="SMc04008-like_sf"/>
</dbReference>
<evidence type="ECO:0000313" key="3">
    <source>
        <dbReference type="Proteomes" id="UP000004931"/>
    </source>
</evidence>
<dbReference type="InterPro" id="IPR023163">
    <property type="entry name" value="SMc04008-like_domain"/>
</dbReference>
<dbReference type="SUPFAM" id="SSF158757">
    <property type="entry name" value="SMc04008-like"/>
    <property type="match status" value="1"/>
</dbReference>
<evidence type="ECO:0000259" key="1">
    <source>
        <dbReference type="Pfam" id="PF06844"/>
    </source>
</evidence>
<keyword evidence="3" id="KW-1185">Reference proteome</keyword>
<feature type="domain" description="SMc04008-like" evidence="1">
    <location>
        <begin position="81"/>
        <end position="146"/>
    </location>
</feature>
<dbReference type="STRING" id="247633.GP2143_10592"/>
<reference evidence="2 3" key="1">
    <citation type="journal article" date="2010" name="J. Bacteriol.">
        <title>Genome sequence of the oligotrophic marine Gammaproteobacterium HTCC2143, isolated from the Oregon Coast.</title>
        <authorList>
            <person name="Oh H.M."/>
            <person name="Kang I."/>
            <person name="Ferriera S."/>
            <person name="Giovannoni S.J."/>
            <person name="Cho J.C."/>
        </authorList>
    </citation>
    <scope>NUCLEOTIDE SEQUENCE [LARGE SCALE GENOMIC DNA]</scope>
    <source>
        <strain evidence="2 3">HTCC2143</strain>
    </source>
</reference>
<sequence>MRRFVILLTLFIALKNEGNVSTIHSMLCRDTILLNITRYAGKNVKRTTTRQGVIMNLEKTTEVEAAVFRRLLAHLDANKDVQNIDLMNLAGFCRNCLSKWYLAEAEQRDETIDYNQAQTVIYGIPFSEWKGKYQAEATAEQLARFNEKQK</sequence>
<accession>A0YE05</accession>
<comment type="caution">
    <text evidence="2">The sequence shown here is derived from an EMBL/GenBank/DDBJ whole genome shotgun (WGS) entry which is preliminary data.</text>
</comment>
<organism evidence="2 3">
    <name type="scientific">marine gamma proteobacterium HTCC2143</name>
    <dbReference type="NCBI Taxonomy" id="247633"/>
    <lineage>
        <taxon>Bacteria</taxon>
        <taxon>Pseudomonadati</taxon>
        <taxon>Pseudomonadota</taxon>
        <taxon>Gammaproteobacteria</taxon>
        <taxon>Cellvibrionales</taxon>
        <taxon>Spongiibacteraceae</taxon>
        <taxon>BD1-7 clade</taxon>
    </lineage>
</organism>
<gene>
    <name evidence="2" type="ORF">GP2143_10592</name>
</gene>
<dbReference type="AlphaFoldDB" id="A0YE05"/>
<dbReference type="Pfam" id="PF06844">
    <property type="entry name" value="DUF1244"/>
    <property type="match status" value="1"/>
</dbReference>
<dbReference type="Gene3D" id="1.10.3340.10">
    <property type="entry name" value="SMc04008-like"/>
    <property type="match status" value="1"/>
</dbReference>
<dbReference type="eggNOG" id="COG3492">
    <property type="taxonomic scope" value="Bacteria"/>
</dbReference>
<dbReference type="Proteomes" id="UP000004931">
    <property type="component" value="Unassembled WGS sequence"/>
</dbReference>
<proteinExistence type="predicted"/>
<protein>
    <recommendedName>
        <fullName evidence="1">SMc04008-like domain-containing protein</fullName>
    </recommendedName>
</protein>
<evidence type="ECO:0000313" key="2">
    <source>
        <dbReference type="EMBL" id="EAW31039.1"/>
    </source>
</evidence>
<name>A0YE05_9GAMM</name>
<dbReference type="EMBL" id="AAVT01000005">
    <property type="protein sequence ID" value="EAW31039.1"/>
    <property type="molecule type" value="Genomic_DNA"/>
</dbReference>